<dbReference type="HOGENOM" id="CLU_2688137_0_0_1"/>
<accession>A0A0C9W3R9</accession>
<keyword evidence="3" id="KW-1185">Reference proteome</keyword>
<evidence type="ECO:0000256" key="1">
    <source>
        <dbReference type="SAM" id="Phobius"/>
    </source>
</evidence>
<keyword evidence="1" id="KW-1133">Transmembrane helix</keyword>
<feature type="transmembrane region" description="Helical" evidence="1">
    <location>
        <begin position="12"/>
        <end position="32"/>
    </location>
</feature>
<dbReference type="AlphaFoldDB" id="A0A0C9W3R9"/>
<keyword evidence="1" id="KW-0472">Membrane</keyword>
<proteinExistence type="predicted"/>
<name>A0A0C9W3R9_9AGAM</name>
<sequence length="74" mass="8252">MFTVSQSTQYGIAGTLCLMSATVMLVSGLIGRHSKMDAFIVVVSAFAFILSADQFRRAFLSWREMRRKVAETDV</sequence>
<gene>
    <name evidence="2" type="ORF">HYDPIDRAFT_116611</name>
</gene>
<protein>
    <submittedName>
        <fullName evidence="2">Unplaced genomic scaffold scaffold_33, whole genome shotgun sequence</fullName>
    </submittedName>
</protein>
<feature type="transmembrane region" description="Helical" evidence="1">
    <location>
        <begin position="38"/>
        <end position="59"/>
    </location>
</feature>
<evidence type="ECO:0000313" key="2">
    <source>
        <dbReference type="EMBL" id="KIJ60923.1"/>
    </source>
</evidence>
<keyword evidence="1" id="KW-0812">Transmembrane</keyword>
<dbReference type="Proteomes" id="UP000053820">
    <property type="component" value="Unassembled WGS sequence"/>
</dbReference>
<dbReference type="EMBL" id="KN839867">
    <property type="protein sequence ID" value="KIJ60923.1"/>
    <property type="molecule type" value="Genomic_DNA"/>
</dbReference>
<reference evidence="2 3" key="1">
    <citation type="submission" date="2014-04" db="EMBL/GenBank/DDBJ databases">
        <title>Evolutionary Origins and Diversification of the Mycorrhizal Mutualists.</title>
        <authorList>
            <consortium name="DOE Joint Genome Institute"/>
            <consortium name="Mycorrhizal Genomics Consortium"/>
            <person name="Kohler A."/>
            <person name="Kuo A."/>
            <person name="Nagy L.G."/>
            <person name="Floudas D."/>
            <person name="Copeland A."/>
            <person name="Barry K.W."/>
            <person name="Cichocki N."/>
            <person name="Veneault-Fourrey C."/>
            <person name="LaButti K."/>
            <person name="Lindquist E.A."/>
            <person name="Lipzen A."/>
            <person name="Lundell T."/>
            <person name="Morin E."/>
            <person name="Murat C."/>
            <person name="Riley R."/>
            <person name="Ohm R."/>
            <person name="Sun H."/>
            <person name="Tunlid A."/>
            <person name="Henrissat B."/>
            <person name="Grigoriev I.V."/>
            <person name="Hibbett D.S."/>
            <person name="Martin F."/>
        </authorList>
    </citation>
    <scope>NUCLEOTIDE SEQUENCE [LARGE SCALE GENOMIC DNA]</scope>
    <source>
        <strain evidence="2 3">MD-312</strain>
    </source>
</reference>
<evidence type="ECO:0000313" key="3">
    <source>
        <dbReference type="Proteomes" id="UP000053820"/>
    </source>
</evidence>
<organism evidence="2 3">
    <name type="scientific">Hydnomerulius pinastri MD-312</name>
    <dbReference type="NCBI Taxonomy" id="994086"/>
    <lineage>
        <taxon>Eukaryota</taxon>
        <taxon>Fungi</taxon>
        <taxon>Dikarya</taxon>
        <taxon>Basidiomycota</taxon>
        <taxon>Agaricomycotina</taxon>
        <taxon>Agaricomycetes</taxon>
        <taxon>Agaricomycetidae</taxon>
        <taxon>Boletales</taxon>
        <taxon>Boletales incertae sedis</taxon>
        <taxon>Leucogyrophana</taxon>
    </lineage>
</organism>